<gene>
    <name evidence="3" type="ORF">CcrBL10_gp093</name>
</gene>
<name>A0A385EBW3_9CAUD</name>
<accession>A0A385EBW3</accession>
<organism evidence="3 4">
    <name type="scientific">Caulobacter phage CcrBL10</name>
    <dbReference type="NCBI Taxonomy" id="2283269"/>
    <lineage>
        <taxon>Viruses</taxon>
        <taxon>Duplodnaviria</taxon>
        <taxon>Heunggongvirae</taxon>
        <taxon>Uroviricota</taxon>
        <taxon>Caudoviricetes</taxon>
        <taxon>Jeanschmidtviridae</taxon>
        <taxon>Poindextervirus</taxon>
        <taxon>Poindextervirus BL10</taxon>
    </lineage>
</organism>
<dbReference type="EMBL" id="MH588544">
    <property type="protein sequence ID" value="AXQ68297.1"/>
    <property type="molecule type" value="Genomic_DNA"/>
</dbReference>
<sequence>MGAAIALPIVSAIVSTAISYIFPDEGPRLRDTKVSASTYGNVIPEIFGTARVAGNMIWSKPFTEKKKKKRAGKGGSYYNQYTYFCDFAMGFCKGPVKEVRRIWADGKVIYDTTGGSEVVDNNKYRFRFYAGDEEQLPDSLVSEDKGLDYAPAYRGLCYVVFDDFALADFGNRIPQIMAEVYAGDEGGTAITDVTSLGDDTPQPGGSFALDQCIIDTDRGYFYLVDQISDPRGGVLRRFLLSNGKEDRRELVQVAPKTSPSVYDSPALTSVRGLTSKGELLCVFGGINNYMRIEKLDPYSWTSLGTVGRSFPFENPDRPDFSLEFSNADFKTSRDDKGNYLTLTLGIFGEYNIFDPTSMTYVSKGHMAGWNGPGTPMYITARQGGSPSARRFYHVTYDGGPTLSVCSLGETLYHHPLPHPGPAGATGWAFWDEGDPGVVFFYTDGNQDRYLAKWSETTGALAWQTQLRNSDPVCGYPVWGMDARIKDNELHWVYIDHLFSINTSTGKWIDRTFDQDFYKTTNDKTADQVNDGDRGQLLSREVAYDHVIYDPRRNIVIGLGNPQVTNGIVHVGAYTGQKTNVGRIVEQLLVTTGQLTSNDYDLTPLYEIPVRGYGYATSTDVKSIISELRNLFMFDLVESDGKLVARVRGDQEADAEVPWQLLGSQSGPSDDKAEYWKETRMSESDLPSAIDLTYMNIDDDYNPSTAKSKRISSPVATMMSRQQVKTECNLVMDATEAKNRVNIMLYTQWDERTQHNTALPWAFAHLDASDLISVTMEDGRNYFDRIGSIEFGADFSSRLETYGTDSGAYLSEKVGDGGGAGRPTVVHAPKPVVGFIMNLPLLRDTHDTGANFSNWYSAIGQGAPGTFYGGTMFKSANSQDYVDLYQETESAEWGTVKGIVPPASRGWFALDWETKITIVPAVEFFELESITDDELWEGQNGFVVGNEVMQFRDAVENADGTWTIWNLLRGRRGTQYACDTHVAGEKFIFLDERSLELQAENLDTAGQNRWYKAVGSGMSLFETDATQINYQPRDLMPYRPSDIRRAIAGGDVTVTWKRRTRFTATMKDGTGVVPVNEGSEAYEAYVLATAFTGDPSRQDAPATFVRKYDLTSPTFTYTAAEQTADGFDVNLDTLHVVIYQLSSAVGRGFPGARSIESWQDF</sequence>
<keyword evidence="4" id="KW-1185">Reference proteome</keyword>
<dbReference type="Pfam" id="PF13550">
    <property type="entry name" value="Phage-tail_3"/>
    <property type="match status" value="1"/>
</dbReference>
<dbReference type="InterPro" id="IPR056490">
    <property type="entry name" value="Rcc01698_C"/>
</dbReference>
<protein>
    <submittedName>
        <fullName evidence="3">Putative tail protein</fullName>
    </submittedName>
</protein>
<evidence type="ECO:0000259" key="1">
    <source>
        <dbReference type="Pfam" id="PF13550"/>
    </source>
</evidence>
<proteinExistence type="predicted"/>
<feature type="domain" description="Tip attachment protein J" evidence="1">
    <location>
        <begin position="618"/>
        <end position="789"/>
    </location>
</feature>
<dbReference type="Proteomes" id="UP000258997">
    <property type="component" value="Segment"/>
</dbReference>
<evidence type="ECO:0000313" key="3">
    <source>
        <dbReference type="EMBL" id="AXQ68297.1"/>
    </source>
</evidence>
<evidence type="ECO:0000313" key="4">
    <source>
        <dbReference type="Proteomes" id="UP000258997"/>
    </source>
</evidence>
<feature type="domain" description="Rcc01698-like C-terminal" evidence="2">
    <location>
        <begin position="890"/>
        <end position="987"/>
    </location>
</feature>
<dbReference type="InterPro" id="IPR032876">
    <property type="entry name" value="J_dom"/>
</dbReference>
<reference evidence="3 4" key="1">
    <citation type="submission" date="2018-07" db="EMBL/GenBank/DDBJ databases">
        <title>Giant CbK-like Caulobacter bacteriophages have genetically divergent genomes.</title>
        <authorList>
            <person name="Wilson K.M."/>
            <person name="Ely B."/>
        </authorList>
    </citation>
    <scope>NUCLEOTIDE SEQUENCE [LARGE SCALE GENOMIC DNA]</scope>
</reference>
<dbReference type="Pfam" id="PF23666">
    <property type="entry name" value="Rcc01698_C"/>
    <property type="match status" value="1"/>
</dbReference>
<evidence type="ECO:0000259" key="2">
    <source>
        <dbReference type="Pfam" id="PF23666"/>
    </source>
</evidence>